<protein>
    <recommendedName>
        <fullName evidence="3">3-methyladenine DNA glycosylase AlkD</fullName>
    </recommendedName>
</protein>
<sequence length="180" mass="19815">MTLRSDLAALLADAGIVDVDIGEAAEDEHVRLDAYRKVIAVIAASGRRFDDRAVAAILRDPVATVSKTAIVELVDTVAMETADADEFQQWAAGLALLGNDGHDRFVRRRINDWAVYLAIRGDRTPETGLLMSVTAWMQRIIAEESTAPSVLGFLAENGRTRKIRNIARHRVRHCTVRPSP</sequence>
<reference evidence="1 2" key="1">
    <citation type="submission" date="2016-10" db="EMBL/GenBank/DDBJ databases">
        <authorList>
            <person name="de Groot N.N."/>
        </authorList>
    </citation>
    <scope>NUCLEOTIDE SEQUENCE [LARGE SCALE GENOMIC DNA]</scope>
    <source>
        <strain evidence="1 2">DSM 43067</strain>
    </source>
</reference>
<proteinExistence type="predicted"/>
<evidence type="ECO:0000313" key="2">
    <source>
        <dbReference type="Proteomes" id="UP000183413"/>
    </source>
</evidence>
<gene>
    <name evidence="1" type="ORF">SAMN04489713_104164</name>
</gene>
<evidence type="ECO:0008006" key="3">
    <source>
        <dbReference type="Google" id="ProtNLM"/>
    </source>
</evidence>
<dbReference type="AlphaFoldDB" id="A0A1I5EKU4"/>
<dbReference type="Proteomes" id="UP000183413">
    <property type="component" value="Unassembled WGS sequence"/>
</dbReference>
<dbReference type="EMBL" id="FOVH01000004">
    <property type="protein sequence ID" value="SFO11976.1"/>
    <property type="molecule type" value="Genomic_DNA"/>
</dbReference>
<dbReference type="RefSeq" id="WP_075021048.1">
    <property type="nucleotide sequence ID" value="NZ_FOVH01000004.1"/>
</dbReference>
<dbReference type="InParanoid" id="A0A1I5EKU4"/>
<keyword evidence="2" id="KW-1185">Reference proteome</keyword>
<evidence type="ECO:0000313" key="1">
    <source>
        <dbReference type="EMBL" id="SFO11976.1"/>
    </source>
</evidence>
<accession>A0A1I5EKU4</accession>
<name>A0A1I5EKU4_9ACTN</name>
<organism evidence="1 2">
    <name type="scientific">Actinomadura madurae</name>
    <dbReference type="NCBI Taxonomy" id="1993"/>
    <lineage>
        <taxon>Bacteria</taxon>
        <taxon>Bacillati</taxon>
        <taxon>Actinomycetota</taxon>
        <taxon>Actinomycetes</taxon>
        <taxon>Streptosporangiales</taxon>
        <taxon>Thermomonosporaceae</taxon>
        <taxon>Actinomadura</taxon>
    </lineage>
</organism>